<dbReference type="EMBL" id="JAFCMP010000079">
    <property type="protein sequence ID" value="KAG5187965.1"/>
    <property type="molecule type" value="Genomic_DNA"/>
</dbReference>
<feature type="domain" description="Cytochrome b5 heme-binding" evidence="4">
    <location>
        <begin position="199"/>
        <end position="239"/>
    </location>
</feature>
<evidence type="ECO:0000259" key="4">
    <source>
        <dbReference type="PROSITE" id="PS50255"/>
    </source>
</evidence>
<dbReference type="InterPro" id="IPR001810">
    <property type="entry name" value="F-box_dom"/>
</dbReference>
<dbReference type="InterPro" id="IPR036047">
    <property type="entry name" value="F-box-like_dom_sf"/>
</dbReference>
<evidence type="ECO:0000256" key="1">
    <source>
        <dbReference type="SAM" id="MobiDB-lite"/>
    </source>
</evidence>
<name>A0A835Z6K8_9STRA</name>
<evidence type="ECO:0000256" key="2">
    <source>
        <dbReference type="SAM" id="SignalP"/>
    </source>
</evidence>
<dbReference type="PROSITE" id="PS50255">
    <property type="entry name" value="CYTOCHROME_B5_2"/>
    <property type="match status" value="1"/>
</dbReference>
<feature type="region of interest" description="Disordered" evidence="1">
    <location>
        <begin position="29"/>
        <end position="49"/>
    </location>
</feature>
<comment type="caution">
    <text evidence="5">The sequence shown here is derived from an EMBL/GenBank/DDBJ whole genome shotgun (WGS) entry which is preliminary data.</text>
</comment>
<dbReference type="Pfam" id="PF00173">
    <property type="entry name" value="Cyt-b5"/>
    <property type="match status" value="1"/>
</dbReference>
<keyword evidence="2" id="KW-0732">Signal</keyword>
<gene>
    <name evidence="5" type="ORF">JKP88DRAFT_262336</name>
</gene>
<dbReference type="SUPFAM" id="SSF55856">
    <property type="entry name" value="Cytochrome b5-like heme/steroid binding domain"/>
    <property type="match status" value="1"/>
</dbReference>
<organism evidence="5 6">
    <name type="scientific">Tribonema minus</name>
    <dbReference type="NCBI Taxonomy" id="303371"/>
    <lineage>
        <taxon>Eukaryota</taxon>
        <taxon>Sar</taxon>
        <taxon>Stramenopiles</taxon>
        <taxon>Ochrophyta</taxon>
        <taxon>PX clade</taxon>
        <taxon>Xanthophyceae</taxon>
        <taxon>Tribonematales</taxon>
        <taxon>Tribonemataceae</taxon>
        <taxon>Tribonema</taxon>
    </lineage>
</organism>
<dbReference type="AlphaFoldDB" id="A0A835Z6K8"/>
<evidence type="ECO:0000259" key="3">
    <source>
        <dbReference type="PROSITE" id="PS50181"/>
    </source>
</evidence>
<evidence type="ECO:0000313" key="6">
    <source>
        <dbReference type="Proteomes" id="UP000664859"/>
    </source>
</evidence>
<dbReference type="OrthoDB" id="260519at2759"/>
<dbReference type="Proteomes" id="UP000664859">
    <property type="component" value="Unassembled WGS sequence"/>
</dbReference>
<protein>
    <recommendedName>
        <fullName evidence="7">Cytochrome b5 heme-binding domain-containing protein</fullName>
    </recommendedName>
</protein>
<dbReference type="PROSITE" id="PS50181">
    <property type="entry name" value="FBOX"/>
    <property type="match status" value="1"/>
</dbReference>
<accession>A0A835Z6K8</accession>
<evidence type="ECO:0008006" key="7">
    <source>
        <dbReference type="Google" id="ProtNLM"/>
    </source>
</evidence>
<dbReference type="Gene3D" id="3.10.120.10">
    <property type="entry name" value="Cytochrome b5-like heme/steroid binding domain"/>
    <property type="match status" value="1"/>
</dbReference>
<feature type="signal peptide" evidence="2">
    <location>
        <begin position="1"/>
        <end position="27"/>
    </location>
</feature>
<proteinExistence type="predicted"/>
<feature type="chain" id="PRO_5032879338" description="Cytochrome b5 heme-binding domain-containing protein" evidence="2">
    <location>
        <begin position="28"/>
        <end position="487"/>
    </location>
</feature>
<dbReference type="InterPro" id="IPR001199">
    <property type="entry name" value="Cyt_B5-like_heme/steroid-bd"/>
</dbReference>
<dbReference type="InterPro" id="IPR036400">
    <property type="entry name" value="Cyt_B5-like_heme/steroid_sf"/>
</dbReference>
<reference evidence="5" key="1">
    <citation type="submission" date="2021-02" db="EMBL/GenBank/DDBJ databases">
        <title>First Annotated Genome of the Yellow-green Alga Tribonema minus.</title>
        <authorList>
            <person name="Mahan K.M."/>
        </authorList>
    </citation>
    <scope>NUCLEOTIDE SEQUENCE</scope>
    <source>
        <strain evidence="5">UTEX B ZZ1240</strain>
    </source>
</reference>
<keyword evidence="6" id="KW-1185">Reference proteome</keyword>
<evidence type="ECO:0000313" key="5">
    <source>
        <dbReference type="EMBL" id="KAG5187965.1"/>
    </source>
</evidence>
<feature type="domain" description="F-box" evidence="3">
    <location>
        <begin position="97"/>
        <end position="143"/>
    </location>
</feature>
<dbReference type="SUPFAM" id="SSF81383">
    <property type="entry name" value="F-box domain"/>
    <property type="match status" value="1"/>
</dbReference>
<sequence>MLLDCFLFSSNWYLALVLPLLALACHTTPKPESKARSGKNDSAGVEDRGRAFSMPCRPCRGRNGGTFGSEVGRSKLAAPDGLLPEGCRPVSHNFDGASFLPLLPDDLRLRCLALLQPEDLFELAQASKGCQAAADAEPLWAGLWQYRFGRVWASQPLQDAAERWHCHWDPLRHAPLQGWKLFFSQFALSWIGWAAAGSNTEERCILGINGALYNVTDFLMEHPGSPDTLLDSAGCDATQRTRLPATVNAGSARTSPVLTQSKPSMTAMRACARPERSGPHCSASLCAPAAAVPATTSWCSPPVRLSAAAPCVARDGGSSRRACAQARDRCERARAYSTTHVRLRCSYLPPQLFEDIGHSTIARGHLRAHLLAAPSGGGGSGGGGSGGGDGGGAGSCRVLQSVHRQLHHDSIVAMAQGLEGGGRLRQRLEERRCHACQCEFDPALTAATTLCSHAAGAQILMFIPVLNTWAIWWTCCGRQHPITIYRR</sequence>